<dbReference type="FunFam" id="1.20.1250.20:FF:000267">
    <property type="entry name" value="AT3g60070/T2O9_50"/>
    <property type="match status" value="1"/>
</dbReference>
<reference evidence="3 4" key="1">
    <citation type="submission" date="2021-09" db="EMBL/GenBank/DDBJ databases">
        <title>Genomic insights and catalytic innovation underlie evolution of tropane alkaloids biosynthesis.</title>
        <authorList>
            <person name="Wang Y.-J."/>
            <person name="Tian T."/>
            <person name="Huang J.-P."/>
            <person name="Huang S.-X."/>
        </authorList>
    </citation>
    <scope>NUCLEOTIDE SEQUENCE [LARGE SCALE GENOMIC DNA]</scope>
    <source>
        <strain evidence="3">KIB-2018</strain>
        <tissue evidence="3">Leaf</tissue>
    </source>
</reference>
<dbReference type="InterPro" id="IPR039672">
    <property type="entry name" value="MFS_2"/>
</dbReference>
<feature type="transmembrane region" description="Helical" evidence="2">
    <location>
        <begin position="372"/>
        <end position="395"/>
    </location>
</feature>
<evidence type="ECO:0000256" key="2">
    <source>
        <dbReference type="SAM" id="Phobius"/>
    </source>
</evidence>
<feature type="transmembrane region" description="Helical" evidence="2">
    <location>
        <begin position="244"/>
        <end position="263"/>
    </location>
</feature>
<evidence type="ECO:0000313" key="4">
    <source>
        <dbReference type="Proteomes" id="UP001159364"/>
    </source>
</evidence>
<name>A0AAV8U9H5_9ROSI</name>
<feature type="transmembrane region" description="Helical" evidence="2">
    <location>
        <begin position="415"/>
        <end position="436"/>
    </location>
</feature>
<sequence>MGNGNEDENSDPKPVARCSILYYGVGHMLNDITAACWFTYLLLFLTDIGLSPRDAATVMLSGQVADGFATIFAGELIDRFGYFKMWHGAGSLLVAVSFSSVFGDCFPCKLLANHSTTVKTVSYSVSAAIFNVGWAATQVSHMSMVNCISLNSTSRVVMTSCRNAFTMVANLSLYVIALTVFNVSNASTNADIENQYRWIAYLSIIIGGCFVGIFHLGTKEPRLKRSGYGDSFARISWNYWFKKSLYYQVGLVYMLTRLVQNVSQAYLASYVIIDLRMAQSAKALVPAIIYISSFIISVIMQEISWTGHHLKAYYSAGGILWVCCGAGILLIPRSLSGFMYIMSVFIGIANALMAVTAVSMQSVLVGSDLRGCAFVYGSLSFLDKISCGIALYALQLFQSTTPKVQDNLSGGYISVTRYGLGLFPAFCSLAGVVLTYTMKLHTPRSKSLMEPLLE</sequence>
<dbReference type="GO" id="GO:0005886">
    <property type="term" value="C:plasma membrane"/>
    <property type="evidence" value="ECO:0007669"/>
    <property type="project" value="TreeGrafter"/>
</dbReference>
<dbReference type="PANTHER" id="PTHR11328:SF28">
    <property type="entry name" value="MAJOR FACILITATOR SUPERFAMILY DOMAIN-CONTAINING PROTEIN 12"/>
    <property type="match status" value="1"/>
</dbReference>
<feature type="transmembrane region" description="Helical" evidence="2">
    <location>
        <begin position="20"/>
        <end position="43"/>
    </location>
</feature>
<dbReference type="GO" id="GO:0015293">
    <property type="term" value="F:symporter activity"/>
    <property type="evidence" value="ECO:0007669"/>
    <property type="project" value="InterPro"/>
</dbReference>
<dbReference type="GO" id="GO:0008643">
    <property type="term" value="P:carbohydrate transport"/>
    <property type="evidence" value="ECO:0007669"/>
    <property type="project" value="InterPro"/>
</dbReference>
<feature type="transmembrane region" description="Helical" evidence="2">
    <location>
        <begin position="337"/>
        <end position="360"/>
    </location>
</feature>
<proteinExistence type="inferred from homology"/>
<evidence type="ECO:0000313" key="3">
    <source>
        <dbReference type="EMBL" id="KAJ8899185.1"/>
    </source>
</evidence>
<protein>
    <recommendedName>
        <fullName evidence="5">Major facilitator superfamily domain-containing protein 12-like</fullName>
    </recommendedName>
</protein>
<feature type="transmembrane region" description="Helical" evidence="2">
    <location>
        <begin position="196"/>
        <end position="216"/>
    </location>
</feature>
<dbReference type="Pfam" id="PF13347">
    <property type="entry name" value="MFS_2"/>
    <property type="match status" value="1"/>
</dbReference>
<keyword evidence="2" id="KW-1133">Transmembrane helix</keyword>
<comment type="similarity">
    <text evidence="1">Belongs to the major facilitator superfamily.</text>
</comment>
<dbReference type="Gene3D" id="1.20.1250.20">
    <property type="entry name" value="MFS general substrate transporter like domains"/>
    <property type="match status" value="1"/>
</dbReference>
<dbReference type="SUPFAM" id="SSF103473">
    <property type="entry name" value="MFS general substrate transporter"/>
    <property type="match status" value="1"/>
</dbReference>
<dbReference type="AlphaFoldDB" id="A0AAV8U9H5"/>
<keyword evidence="2" id="KW-0472">Membrane</keyword>
<evidence type="ECO:0000256" key="1">
    <source>
        <dbReference type="ARBA" id="ARBA00008335"/>
    </source>
</evidence>
<dbReference type="InterPro" id="IPR036259">
    <property type="entry name" value="MFS_trans_sf"/>
</dbReference>
<keyword evidence="2" id="KW-0812">Transmembrane</keyword>
<evidence type="ECO:0008006" key="5">
    <source>
        <dbReference type="Google" id="ProtNLM"/>
    </source>
</evidence>
<accession>A0AAV8U9H5</accession>
<organism evidence="3 4">
    <name type="scientific">Erythroxylum novogranatense</name>
    <dbReference type="NCBI Taxonomy" id="1862640"/>
    <lineage>
        <taxon>Eukaryota</taxon>
        <taxon>Viridiplantae</taxon>
        <taxon>Streptophyta</taxon>
        <taxon>Embryophyta</taxon>
        <taxon>Tracheophyta</taxon>
        <taxon>Spermatophyta</taxon>
        <taxon>Magnoliopsida</taxon>
        <taxon>eudicotyledons</taxon>
        <taxon>Gunneridae</taxon>
        <taxon>Pentapetalae</taxon>
        <taxon>rosids</taxon>
        <taxon>fabids</taxon>
        <taxon>Malpighiales</taxon>
        <taxon>Erythroxylaceae</taxon>
        <taxon>Erythroxylum</taxon>
    </lineage>
</organism>
<dbReference type="PANTHER" id="PTHR11328">
    <property type="entry name" value="MAJOR FACILITATOR SUPERFAMILY DOMAIN-CONTAINING PROTEIN"/>
    <property type="match status" value="1"/>
</dbReference>
<keyword evidence="4" id="KW-1185">Reference proteome</keyword>
<dbReference type="Proteomes" id="UP001159364">
    <property type="component" value="Linkage Group LG08"/>
</dbReference>
<gene>
    <name evidence="3" type="ORF">K2173_012361</name>
</gene>
<comment type="caution">
    <text evidence="3">The sequence shown here is derived from an EMBL/GenBank/DDBJ whole genome shotgun (WGS) entry which is preliminary data.</text>
</comment>
<feature type="transmembrane region" description="Helical" evidence="2">
    <location>
        <begin position="283"/>
        <end position="300"/>
    </location>
</feature>
<dbReference type="EMBL" id="JAIWQS010000008">
    <property type="protein sequence ID" value="KAJ8899185.1"/>
    <property type="molecule type" value="Genomic_DNA"/>
</dbReference>
<feature type="transmembrane region" description="Helical" evidence="2">
    <location>
        <begin position="312"/>
        <end position="331"/>
    </location>
</feature>
<feature type="transmembrane region" description="Helical" evidence="2">
    <location>
        <begin position="164"/>
        <end position="184"/>
    </location>
</feature>